<evidence type="ECO:0000256" key="2">
    <source>
        <dbReference type="ARBA" id="ARBA00004665"/>
    </source>
</evidence>
<organism evidence="7 8">
    <name type="scientific">Paramixta manurensis</name>
    <dbReference type="NCBI Taxonomy" id="2740817"/>
    <lineage>
        <taxon>Bacteria</taxon>
        <taxon>Pseudomonadati</taxon>
        <taxon>Pseudomonadota</taxon>
        <taxon>Gammaproteobacteria</taxon>
        <taxon>Enterobacterales</taxon>
        <taxon>Erwiniaceae</taxon>
        <taxon>Paramixta</taxon>
    </lineage>
</organism>
<dbReference type="NCBIfam" id="TIGR00254">
    <property type="entry name" value="GGDEF"/>
    <property type="match status" value="1"/>
</dbReference>
<protein>
    <recommendedName>
        <fullName evidence="3">diguanylate cyclase</fullName>
        <ecNumber evidence="3">2.7.7.65</ecNumber>
    </recommendedName>
</protein>
<dbReference type="GO" id="GO:0043709">
    <property type="term" value="P:cell adhesion involved in single-species biofilm formation"/>
    <property type="evidence" value="ECO:0007669"/>
    <property type="project" value="TreeGrafter"/>
</dbReference>
<sequence length="354" mass="39857">MVLAVPTLLRVDPRRSGLRFARRAYFPRIVGLGFGAISVAFCLSSISSFWLYVALFLNGFIWPHLAYLRSLRAADPMRRERDNLLIDALLGGVWIALMGLNALPSVMIVAMMGMNNVSAGGVKLLLRAYMGQLVSMGITLLIVQPSINFATSPSQVYVCLPMLLIYPIFLGHVIYRMAIRLAQHKRQLMEISTLDGMTGVYNRRHWEHLLRNEYDNCMRYQRMATLLLIDIDHFKIINDTWGHDTGDEALLIITEELRLTLRASDVIGRFGGDEFAVIMPETPSQSAMLAIGRVRNHLTDRGQLTHAGMTLHISVGIAQFHPEMQTYREWLKAADLALYRAKNSGRGRTEIAGI</sequence>
<dbReference type="Pfam" id="PF00990">
    <property type="entry name" value="GGDEF"/>
    <property type="match status" value="1"/>
</dbReference>
<dbReference type="InterPro" id="IPR029787">
    <property type="entry name" value="Nucleotide_cyclase"/>
</dbReference>
<reference evidence="7 8" key="1">
    <citation type="submission" date="2020-06" db="EMBL/GenBank/DDBJ databases">
        <title>Genome sequence of Paramixta manurensis strain PD-1.</title>
        <authorList>
            <person name="Lee C.W."/>
            <person name="Kim J."/>
        </authorList>
    </citation>
    <scope>NUCLEOTIDE SEQUENCE [LARGE SCALE GENOMIC DNA]</scope>
    <source>
        <strain evidence="7 8">PD-1</strain>
    </source>
</reference>
<evidence type="ECO:0000256" key="5">
    <source>
        <dbReference type="SAM" id="Phobius"/>
    </source>
</evidence>
<dbReference type="InterPro" id="IPR007894">
    <property type="entry name" value="MASE2"/>
</dbReference>
<feature type="domain" description="GGDEF" evidence="6">
    <location>
        <begin position="222"/>
        <end position="354"/>
    </location>
</feature>
<gene>
    <name evidence="7" type="ORF">PMPD1_1151</name>
</gene>
<proteinExistence type="predicted"/>
<evidence type="ECO:0000256" key="4">
    <source>
        <dbReference type="ARBA" id="ARBA00034247"/>
    </source>
</evidence>
<dbReference type="AlphaFoldDB" id="A0A6M8U631"/>
<name>A0A6M8U631_9GAMM</name>
<keyword evidence="8" id="KW-1185">Reference proteome</keyword>
<evidence type="ECO:0000256" key="3">
    <source>
        <dbReference type="ARBA" id="ARBA00012528"/>
    </source>
</evidence>
<dbReference type="EC" id="2.7.7.65" evidence="3"/>
<keyword evidence="5" id="KW-0812">Transmembrane</keyword>
<dbReference type="InterPro" id="IPR000160">
    <property type="entry name" value="GGDEF_dom"/>
</dbReference>
<feature type="transmembrane region" description="Helical" evidence="5">
    <location>
        <begin position="88"/>
        <end position="112"/>
    </location>
</feature>
<feature type="transmembrane region" description="Helical" evidence="5">
    <location>
        <begin position="124"/>
        <end position="143"/>
    </location>
</feature>
<dbReference type="PANTHER" id="PTHR45138:SF24">
    <property type="entry name" value="DIGUANYLATE CYCLASE DGCC-RELATED"/>
    <property type="match status" value="1"/>
</dbReference>
<keyword evidence="5" id="KW-1133">Transmembrane helix</keyword>
<evidence type="ECO:0000259" key="6">
    <source>
        <dbReference type="PROSITE" id="PS50887"/>
    </source>
</evidence>
<dbReference type="Pfam" id="PF05230">
    <property type="entry name" value="MASE2"/>
    <property type="match status" value="1"/>
</dbReference>
<dbReference type="RefSeq" id="WP_173633153.1">
    <property type="nucleotide sequence ID" value="NZ_CP054212.1"/>
</dbReference>
<feature type="transmembrane region" description="Helical" evidence="5">
    <location>
        <begin position="50"/>
        <end position="68"/>
    </location>
</feature>
<comment type="catalytic activity">
    <reaction evidence="4">
        <text>2 GTP = 3',3'-c-di-GMP + 2 diphosphate</text>
        <dbReference type="Rhea" id="RHEA:24898"/>
        <dbReference type="ChEBI" id="CHEBI:33019"/>
        <dbReference type="ChEBI" id="CHEBI:37565"/>
        <dbReference type="ChEBI" id="CHEBI:58805"/>
        <dbReference type="EC" id="2.7.7.65"/>
    </reaction>
</comment>
<dbReference type="InterPro" id="IPR050469">
    <property type="entry name" value="Diguanylate_Cyclase"/>
</dbReference>
<dbReference type="SMART" id="SM00267">
    <property type="entry name" value="GGDEF"/>
    <property type="match status" value="1"/>
</dbReference>
<comment type="cofactor">
    <cofactor evidence="1">
        <name>Mg(2+)</name>
        <dbReference type="ChEBI" id="CHEBI:18420"/>
    </cofactor>
</comment>
<dbReference type="PANTHER" id="PTHR45138">
    <property type="entry name" value="REGULATORY COMPONENTS OF SENSORY TRANSDUCTION SYSTEM"/>
    <property type="match status" value="1"/>
</dbReference>
<dbReference type="GO" id="GO:0052621">
    <property type="term" value="F:diguanylate cyclase activity"/>
    <property type="evidence" value="ECO:0007669"/>
    <property type="project" value="UniProtKB-EC"/>
</dbReference>
<evidence type="ECO:0000256" key="1">
    <source>
        <dbReference type="ARBA" id="ARBA00001946"/>
    </source>
</evidence>
<dbReference type="EMBL" id="CP054212">
    <property type="protein sequence ID" value="QKJ86116.1"/>
    <property type="molecule type" value="Genomic_DNA"/>
</dbReference>
<dbReference type="PROSITE" id="PS50887">
    <property type="entry name" value="GGDEF"/>
    <property type="match status" value="1"/>
</dbReference>
<dbReference type="GO" id="GO:1902201">
    <property type="term" value="P:negative regulation of bacterial-type flagellum-dependent cell motility"/>
    <property type="evidence" value="ECO:0007669"/>
    <property type="project" value="TreeGrafter"/>
</dbReference>
<comment type="pathway">
    <text evidence="2">Purine metabolism; 3',5'-cyclic di-GMP biosynthesis.</text>
</comment>
<dbReference type="FunFam" id="3.30.70.270:FF:000001">
    <property type="entry name" value="Diguanylate cyclase domain protein"/>
    <property type="match status" value="1"/>
</dbReference>
<dbReference type="Gene3D" id="3.30.70.270">
    <property type="match status" value="1"/>
</dbReference>
<dbReference type="NCBIfam" id="NF007599">
    <property type="entry name" value="PRK10245.1"/>
    <property type="match status" value="1"/>
</dbReference>
<dbReference type="InterPro" id="IPR043128">
    <property type="entry name" value="Rev_trsase/Diguanyl_cyclase"/>
</dbReference>
<accession>A0A6M8U631</accession>
<evidence type="ECO:0000313" key="8">
    <source>
        <dbReference type="Proteomes" id="UP000505325"/>
    </source>
</evidence>
<feature type="transmembrane region" description="Helical" evidence="5">
    <location>
        <begin position="155"/>
        <end position="175"/>
    </location>
</feature>
<dbReference type="KEGG" id="pmak:PMPD1_1151"/>
<dbReference type="CDD" id="cd01949">
    <property type="entry name" value="GGDEF"/>
    <property type="match status" value="1"/>
</dbReference>
<dbReference type="Proteomes" id="UP000505325">
    <property type="component" value="Chromosome"/>
</dbReference>
<dbReference type="GO" id="GO:0005886">
    <property type="term" value="C:plasma membrane"/>
    <property type="evidence" value="ECO:0007669"/>
    <property type="project" value="TreeGrafter"/>
</dbReference>
<keyword evidence="5" id="KW-0472">Membrane</keyword>
<evidence type="ECO:0000313" key="7">
    <source>
        <dbReference type="EMBL" id="QKJ86116.1"/>
    </source>
</evidence>
<feature type="transmembrane region" description="Helical" evidence="5">
    <location>
        <begin position="25"/>
        <end position="43"/>
    </location>
</feature>
<dbReference type="SUPFAM" id="SSF55073">
    <property type="entry name" value="Nucleotide cyclase"/>
    <property type="match status" value="1"/>
</dbReference>